<sequence length="95" mass="11010">MKSVTIGTGGNKTSDFISRRNEPLQGTFAKGFQRSQYPEQIRSTNFIFACITTDLAQRRPFRWTHYIFSLNYKISDAKTFSVSSMARHKTFTRQC</sequence>
<feature type="region of interest" description="Disordered" evidence="1">
    <location>
        <begin position="1"/>
        <end position="20"/>
    </location>
</feature>
<dbReference type="VEuPathDB" id="FungiDB:RhiirFUN_023143"/>
<comment type="caution">
    <text evidence="2">The sequence shown here is derived from an EMBL/GenBank/DDBJ whole genome shotgun (WGS) entry which is preliminary data.</text>
</comment>
<evidence type="ECO:0000313" key="3">
    <source>
        <dbReference type="Proteomes" id="UP000684084"/>
    </source>
</evidence>
<organism evidence="2 3">
    <name type="scientific">Rhizophagus irregularis</name>
    <dbReference type="NCBI Taxonomy" id="588596"/>
    <lineage>
        <taxon>Eukaryota</taxon>
        <taxon>Fungi</taxon>
        <taxon>Fungi incertae sedis</taxon>
        <taxon>Mucoromycota</taxon>
        <taxon>Glomeromycotina</taxon>
        <taxon>Glomeromycetes</taxon>
        <taxon>Glomerales</taxon>
        <taxon>Glomeraceae</taxon>
        <taxon>Rhizophagus</taxon>
    </lineage>
</organism>
<dbReference type="AlphaFoldDB" id="A0A915YWM1"/>
<name>A0A915YWM1_9GLOM</name>
<accession>A0A915YWM1</accession>
<protein>
    <submittedName>
        <fullName evidence="2">Uncharacterized protein</fullName>
    </submittedName>
</protein>
<proteinExistence type="predicted"/>
<evidence type="ECO:0000313" key="2">
    <source>
        <dbReference type="EMBL" id="CAB5350476.1"/>
    </source>
</evidence>
<dbReference type="Proteomes" id="UP000684084">
    <property type="component" value="Unassembled WGS sequence"/>
</dbReference>
<reference evidence="2" key="1">
    <citation type="submission" date="2020-05" db="EMBL/GenBank/DDBJ databases">
        <authorList>
            <person name="Rincon C."/>
            <person name="Sanders R I."/>
            <person name="Robbins C."/>
            <person name="Chaturvedi A."/>
        </authorList>
    </citation>
    <scope>NUCLEOTIDE SEQUENCE</scope>
    <source>
        <strain evidence="2">CHB12</strain>
    </source>
</reference>
<dbReference type="EMBL" id="CAGKOT010000007">
    <property type="protein sequence ID" value="CAB5350476.1"/>
    <property type="molecule type" value="Genomic_DNA"/>
</dbReference>
<evidence type="ECO:0000256" key="1">
    <source>
        <dbReference type="SAM" id="MobiDB-lite"/>
    </source>
</evidence>
<dbReference type="OrthoDB" id="2304517at2759"/>
<gene>
    <name evidence="2" type="ORF">CHRIB12_LOCUS4983</name>
</gene>